<evidence type="ECO:0000256" key="1">
    <source>
        <dbReference type="ARBA" id="ARBA00023125"/>
    </source>
</evidence>
<dbReference type="Gene3D" id="1.10.30.10">
    <property type="entry name" value="High mobility group box domain"/>
    <property type="match status" value="1"/>
</dbReference>
<dbReference type="OMA" id="NRSEHAG"/>
<dbReference type="RefSeq" id="XP_009011388.1">
    <property type="nucleotide sequence ID" value="XM_009013140.1"/>
</dbReference>
<gene>
    <name evidence="5" type="primary">20217282</name>
    <name evidence="4" type="ORF">HELRODRAFT_91764</name>
</gene>
<dbReference type="SMART" id="SM00398">
    <property type="entry name" value="HMG"/>
    <property type="match status" value="1"/>
</dbReference>
<dbReference type="FunFam" id="1.10.30.10:FF:000073">
    <property type="entry name" value="High mobility group protein 1 homolog"/>
    <property type="match status" value="1"/>
</dbReference>
<evidence type="ECO:0000313" key="5">
    <source>
        <dbReference type="EnsemblMetazoa" id="HelroP91764"/>
    </source>
</evidence>
<dbReference type="Proteomes" id="UP000015101">
    <property type="component" value="Unassembled WGS sequence"/>
</dbReference>
<dbReference type="InParanoid" id="T1G885"/>
<feature type="domain" description="HMG box" evidence="3">
    <location>
        <begin position="11"/>
        <end position="80"/>
    </location>
</feature>
<keyword evidence="1 2" id="KW-0238">DNA-binding</keyword>
<dbReference type="InterPro" id="IPR050342">
    <property type="entry name" value="HMGB"/>
</dbReference>
<dbReference type="InterPro" id="IPR036910">
    <property type="entry name" value="HMG_box_dom_sf"/>
</dbReference>
<dbReference type="STRING" id="6412.T1G885"/>
<dbReference type="SUPFAM" id="SSF47095">
    <property type="entry name" value="HMG-box"/>
    <property type="match status" value="1"/>
</dbReference>
<dbReference type="PANTHER" id="PTHR48112:SF22">
    <property type="entry name" value="MITOCHONDRIAL TRANSCRIPTION FACTOR A, ISOFORM B"/>
    <property type="match status" value="1"/>
</dbReference>
<dbReference type="KEGG" id="hro:HELRODRAFT_91764"/>
<dbReference type="EMBL" id="AMQM01008838">
    <property type="status" value="NOT_ANNOTATED_CDS"/>
    <property type="molecule type" value="Genomic_DNA"/>
</dbReference>
<evidence type="ECO:0000313" key="4">
    <source>
        <dbReference type="EMBL" id="ESO10510.1"/>
    </source>
</evidence>
<evidence type="ECO:0000313" key="6">
    <source>
        <dbReference type="Proteomes" id="UP000015101"/>
    </source>
</evidence>
<sequence length="120" mass="14237">MDRVGKDLKKPKDKMSAYAFFMQATREEQKKNSGESRSFLDFSKKASERWKNLSVEDRKTYKEMAANDSVRYKKEMANYVSLMATTKENEKPKISTHQKRHCLHLSVFQMKNVKKFKLIF</sequence>
<dbReference type="EMBL" id="KB095859">
    <property type="protein sequence ID" value="ESO10510.1"/>
    <property type="molecule type" value="Genomic_DNA"/>
</dbReference>
<dbReference type="GO" id="GO:0003677">
    <property type="term" value="F:DNA binding"/>
    <property type="evidence" value="ECO:0007669"/>
    <property type="project" value="UniProtKB-UniRule"/>
</dbReference>
<evidence type="ECO:0000256" key="2">
    <source>
        <dbReference type="PROSITE-ProRule" id="PRU00267"/>
    </source>
</evidence>
<dbReference type="EnsemblMetazoa" id="HelroT91764">
    <property type="protein sequence ID" value="HelroP91764"/>
    <property type="gene ID" value="HelroG91764"/>
</dbReference>
<protein>
    <recommendedName>
        <fullName evidence="3">HMG box domain-containing protein</fullName>
    </recommendedName>
</protein>
<dbReference type="PROSITE" id="PS50118">
    <property type="entry name" value="HMG_BOX_2"/>
    <property type="match status" value="1"/>
</dbReference>
<feature type="DNA-binding region" description="HMG box" evidence="2">
    <location>
        <begin position="11"/>
        <end position="80"/>
    </location>
</feature>
<dbReference type="InterPro" id="IPR009071">
    <property type="entry name" value="HMG_box_dom"/>
</dbReference>
<dbReference type="FunCoup" id="T1G885">
    <property type="interactions" value="169"/>
</dbReference>
<dbReference type="HOGENOM" id="CLU_082854_4_0_1"/>
<accession>T1G885</accession>
<organism evidence="5 6">
    <name type="scientific">Helobdella robusta</name>
    <name type="common">Californian leech</name>
    <dbReference type="NCBI Taxonomy" id="6412"/>
    <lineage>
        <taxon>Eukaryota</taxon>
        <taxon>Metazoa</taxon>
        <taxon>Spiralia</taxon>
        <taxon>Lophotrochozoa</taxon>
        <taxon>Annelida</taxon>
        <taxon>Clitellata</taxon>
        <taxon>Hirudinea</taxon>
        <taxon>Rhynchobdellida</taxon>
        <taxon>Glossiphoniidae</taxon>
        <taxon>Helobdella</taxon>
    </lineage>
</organism>
<keyword evidence="6" id="KW-1185">Reference proteome</keyword>
<dbReference type="CTD" id="20217282"/>
<proteinExistence type="predicted"/>
<reference evidence="4 6" key="2">
    <citation type="journal article" date="2013" name="Nature">
        <title>Insights into bilaterian evolution from three spiralian genomes.</title>
        <authorList>
            <person name="Simakov O."/>
            <person name="Marletaz F."/>
            <person name="Cho S.J."/>
            <person name="Edsinger-Gonzales E."/>
            <person name="Havlak P."/>
            <person name="Hellsten U."/>
            <person name="Kuo D.H."/>
            <person name="Larsson T."/>
            <person name="Lv J."/>
            <person name="Arendt D."/>
            <person name="Savage R."/>
            <person name="Osoegawa K."/>
            <person name="de Jong P."/>
            <person name="Grimwood J."/>
            <person name="Chapman J.A."/>
            <person name="Shapiro H."/>
            <person name="Aerts A."/>
            <person name="Otillar R.P."/>
            <person name="Terry A.Y."/>
            <person name="Boore J.L."/>
            <person name="Grigoriev I.V."/>
            <person name="Lindberg D.R."/>
            <person name="Seaver E.C."/>
            <person name="Weisblat D.A."/>
            <person name="Putnam N.H."/>
            <person name="Rokhsar D.S."/>
        </authorList>
    </citation>
    <scope>NUCLEOTIDE SEQUENCE</scope>
</reference>
<dbReference type="AlphaFoldDB" id="T1G885"/>
<evidence type="ECO:0000259" key="3">
    <source>
        <dbReference type="PROSITE" id="PS50118"/>
    </source>
</evidence>
<dbReference type="Pfam" id="PF09011">
    <property type="entry name" value="HMG_box_2"/>
    <property type="match status" value="1"/>
</dbReference>
<dbReference type="GO" id="GO:0005634">
    <property type="term" value="C:nucleus"/>
    <property type="evidence" value="ECO:0000318"/>
    <property type="project" value="GO_Central"/>
</dbReference>
<dbReference type="GO" id="GO:0006338">
    <property type="term" value="P:chromatin remodeling"/>
    <property type="evidence" value="ECO:0000318"/>
    <property type="project" value="GO_Central"/>
</dbReference>
<dbReference type="eggNOG" id="KOG0381">
    <property type="taxonomic scope" value="Eukaryota"/>
</dbReference>
<dbReference type="GeneID" id="20217282"/>
<keyword evidence="2" id="KW-0539">Nucleus</keyword>
<dbReference type="PANTHER" id="PTHR48112">
    <property type="entry name" value="HIGH MOBILITY GROUP PROTEIN DSP1"/>
    <property type="match status" value="1"/>
</dbReference>
<reference evidence="6" key="1">
    <citation type="submission" date="2012-12" db="EMBL/GenBank/DDBJ databases">
        <authorList>
            <person name="Hellsten U."/>
            <person name="Grimwood J."/>
            <person name="Chapman J.A."/>
            <person name="Shapiro H."/>
            <person name="Aerts A."/>
            <person name="Otillar R.P."/>
            <person name="Terry A.Y."/>
            <person name="Boore J.L."/>
            <person name="Simakov O."/>
            <person name="Marletaz F."/>
            <person name="Cho S.-J."/>
            <person name="Edsinger-Gonzales E."/>
            <person name="Havlak P."/>
            <person name="Kuo D.-H."/>
            <person name="Larsson T."/>
            <person name="Lv J."/>
            <person name="Arendt D."/>
            <person name="Savage R."/>
            <person name="Osoegawa K."/>
            <person name="de Jong P."/>
            <person name="Lindberg D.R."/>
            <person name="Seaver E.C."/>
            <person name="Weisblat D.A."/>
            <person name="Putnam N.H."/>
            <person name="Grigoriev I.V."/>
            <person name="Rokhsar D.S."/>
        </authorList>
    </citation>
    <scope>NUCLEOTIDE SEQUENCE</scope>
</reference>
<dbReference type="OrthoDB" id="1919336at2759"/>
<reference evidence="5" key="3">
    <citation type="submission" date="2015-06" db="UniProtKB">
        <authorList>
            <consortium name="EnsemblMetazoa"/>
        </authorList>
    </citation>
    <scope>IDENTIFICATION</scope>
</reference>
<name>T1G885_HELRO</name>